<keyword evidence="12" id="KW-1185">Reference proteome</keyword>
<evidence type="ECO:0000256" key="1">
    <source>
        <dbReference type="ARBA" id="ARBA00004173"/>
    </source>
</evidence>
<dbReference type="AlphaFoldDB" id="D8QRE6"/>
<dbReference type="PANTHER" id="PTHR21427">
    <property type="entry name" value="UBIQUINONE BIOSYNTHESIS PROTEIN COQ9, MITOCHONDRIAL"/>
    <property type="match status" value="1"/>
</dbReference>
<dbReference type="UniPathway" id="UPA00232"/>
<dbReference type="GO" id="GO:0005743">
    <property type="term" value="C:mitochondrial inner membrane"/>
    <property type="evidence" value="ECO:0000318"/>
    <property type="project" value="GO_Central"/>
</dbReference>
<comment type="pathway">
    <text evidence="2 8">Cofactor biosynthesis; ubiquinone biosynthesis.</text>
</comment>
<evidence type="ECO:0000256" key="4">
    <source>
        <dbReference type="ARBA" id="ARBA00022688"/>
    </source>
</evidence>
<proteinExistence type="inferred from homology"/>
<evidence type="ECO:0000256" key="3">
    <source>
        <dbReference type="ARBA" id="ARBA00010766"/>
    </source>
</evidence>
<keyword evidence="6 8" id="KW-0446">Lipid-binding</keyword>
<evidence type="ECO:0000313" key="11">
    <source>
        <dbReference type="EMBL" id="EFJ37236.1"/>
    </source>
</evidence>
<gene>
    <name evidence="11" type="ORF">SELMODRAFT_77402</name>
</gene>
<dbReference type="HOGENOM" id="CLU_057411_2_1_1"/>
<comment type="function">
    <text evidence="8">Membrane-associated protein that warps the membrane surface to access and bind aromatic isoprenes with high specificity, including ubiquinone (CoQ) isoprene intermediates and presents them directly to Coq7, therefore facilitating the Coq7-mediated hydroxylase step. Participates in the biosynthesis of coenzyme Q, also named ubiquinone, an essential lipid-soluble electron transporter for aerobic cellular respiration.</text>
</comment>
<organism evidence="12">
    <name type="scientific">Selaginella moellendorffii</name>
    <name type="common">Spikemoss</name>
    <dbReference type="NCBI Taxonomy" id="88036"/>
    <lineage>
        <taxon>Eukaryota</taxon>
        <taxon>Viridiplantae</taxon>
        <taxon>Streptophyta</taxon>
        <taxon>Embryophyta</taxon>
        <taxon>Tracheophyta</taxon>
        <taxon>Lycopodiopsida</taxon>
        <taxon>Selaginellales</taxon>
        <taxon>Selaginellaceae</taxon>
        <taxon>Selaginella</taxon>
    </lineage>
</organism>
<evidence type="ECO:0000259" key="10">
    <source>
        <dbReference type="Pfam" id="PF21392"/>
    </source>
</evidence>
<evidence type="ECO:0000259" key="9">
    <source>
        <dbReference type="Pfam" id="PF08511"/>
    </source>
</evidence>
<keyword evidence="4 8" id="KW-0831">Ubiquinone biosynthesis</keyword>
<dbReference type="InParanoid" id="D8QRE6"/>
<evidence type="ECO:0000256" key="7">
    <source>
        <dbReference type="ARBA" id="ARBA00023128"/>
    </source>
</evidence>
<dbReference type="KEGG" id="smo:SELMODRAFT_77402"/>
<dbReference type="EMBL" id="GL377566">
    <property type="protein sequence ID" value="EFJ37236.1"/>
    <property type="molecule type" value="Genomic_DNA"/>
</dbReference>
<reference evidence="11 12" key="1">
    <citation type="journal article" date="2011" name="Science">
        <title>The Selaginella genome identifies genetic changes associated with the evolution of vascular plants.</title>
        <authorList>
            <person name="Banks J.A."/>
            <person name="Nishiyama T."/>
            <person name="Hasebe M."/>
            <person name="Bowman J.L."/>
            <person name="Gribskov M."/>
            <person name="dePamphilis C."/>
            <person name="Albert V.A."/>
            <person name="Aono N."/>
            <person name="Aoyama T."/>
            <person name="Ambrose B.A."/>
            <person name="Ashton N.W."/>
            <person name="Axtell M.J."/>
            <person name="Barker E."/>
            <person name="Barker M.S."/>
            <person name="Bennetzen J.L."/>
            <person name="Bonawitz N.D."/>
            <person name="Chapple C."/>
            <person name="Cheng C."/>
            <person name="Correa L.G."/>
            <person name="Dacre M."/>
            <person name="DeBarry J."/>
            <person name="Dreyer I."/>
            <person name="Elias M."/>
            <person name="Engstrom E.M."/>
            <person name="Estelle M."/>
            <person name="Feng L."/>
            <person name="Finet C."/>
            <person name="Floyd S.K."/>
            <person name="Frommer W.B."/>
            <person name="Fujita T."/>
            <person name="Gramzow L."/>
            <person name="Gutensohn M."/>
            <person name="Harholt J."/>
            <person name="Hattori M."/>
            <person name="Heyl A."/>
            <person name="Hirai T."/>
            <person name="Hiwatashi Y."/>
            <person name="Ishikawa M."/>
            <person name="Iwata M."/>
            <person name="Karol K.G."/>
            <person name="Koehler B."/>
            <person name="Kolukisaoglu U."/>
            <person name="Kubo M."/>
            <person name="Kurata T."/>
            <person name="Lalonde S."/>
            <person name="Li K."/>
            <person name="Li Y."/>
            <person name="Litt A."/>
            <person name="Lyons E."/>
            <person name="Manning G."/>
            <person name="Maruyama T."/>
            <person name="Michael T.P."/>
            <person name="Mikami K."/>
            <person name="Miyazaki S."/>
            <person name="Morinaga S."/>
            <person name="Murata T."/>
            <person name="Mueller-Roeber B."/>
            <person name="Nelson D.R."/>
            <person name="Obara M."/>
            <person name="Oguri Y."/>
            <person name="Olmstead R.G."/>
            <person name="Onodera N."/>
            <person name="Petersen B.L."/>
            <person name="Pils B."/>
            <person name="Prigge M."/>
            <person name="Rensing S.A."/>
            <person name="Riano-Pachon D.M."/>
            <person name="Roberts A.W."/>
            <person name="Sato Y."/>
            <person name="Scheller H.V."/>
            <person name="Schulz B."/>
            <person name="Schulz C."/>
            <person name="Shakirov E.V."/>
            <person name="Shibagaki N."/>
            <person name="Shinohara N."/>
            <person name="Shippen D.E."/>
            <person name="Soerensen I."/>
            <person name="Sotooka R."/>
            <person name="Sugimoto N."/>
            <person name="Sugita M."/>
            <person name="Sumikawa N."/>
            <person name="Tanurdzic M."/>
            <person name="Theissen G."/>
            <person name="Ulvskov P."/>
            <person name="Wakazuki S."/>
            <person name="Weng J.K."/>
            <person name="Willats W.W."/>
            <person name="Wipf D."/>
            <person name="Wolf P.G."/>
            <person name="Yang L."/>
            <person name="Zimmer A.D."/>
            <person name="Zhu Q."/>
            <person name="Mitros T."/>
            <person name="Hellsten U."/>
            <person name="Loque D."/>
            <person name="Otillar R."/>
            <person name="Salamov A."/>
            <person name="Schmutz J."/>
            <person name="Shapiro H."/>
            <person name="Lindquist E."/>
            <person name="Lucas S."/>
            <person name="Rokhsar D."/>
            <person name="Grigoriev I.V."/>
        </authorList>
    </citation>
    <scope>NUCLEOTIDE SEQUENCE [LARGE SCALE GENOMIC DNA]</scope>
</reference>
<evidence type="ECO:0000256" key="2">
    <source>
        <dbReference type="ARBA" id="ARBA00004749"/>
    </source>
</evidence>
<feature type="non-terminal residue" evidence="11">
    <location>
        <position position="1"/>
    </location>
</feature>
<evidence type="ECO:0000256" key="6">
    <source>
        <dbReference type="ARBA" id="ARBA00023121"/>
    </source>
</evidence>
<dbReference type="InterPro" id="IPR012762">
    <property type="entry name" value="Ubiq_biosynth_COQ9"/>
</dbReference>
<keyword evidence="5" id="KW-0809">Transit peptide</keyword>
<evidence type="ECO:0000256" key="5">
    <source>
        <dbReference type="ARBA" id="ARBA00022946"/>
    </source>
</evidence>
<dbReference type="Proteomes" id="UP000001514">
    <property type="component" value="Unassembled WGS sequence"/>
</dbReference>
<dbReference type="GO" id="GO:0008289">
    <property type="term" value="F:lipid binding"/>
    <property type="evidence" value="ECO:0000318"/>
    <property type="project" value="GO_Central"/>
</dbReference>
<dbReference type="Pfam" id="PF21392">
    <property type="entry name" value="COQ9_N"/>
    <property type="match status" value="1"/>
</dbReference>
<dbReference type="OMA" id="IELIIYW"/>
<feature type="domain" description="COQ9 C-terminal" evidence="9">
    <location>
        <begin position="116"/>
        <end position="184"/>
    </location>
</feature>
<dbReference type="PANTHER" id="PTHR21427:SF19">
    <property type="entry name" value="UBIQUINONE BIOSYNTHESIS PROTEIN COQ9, MITOCHONDRIAL"/>
    <property type="match status" value="1"/>
</dbReference>
<dbReference type="GO" id="GO:0006744">
    <property type="term" value="P:ubiquinone biosynthetic process"/>
    <property type="evidence" value="ECO:0000318"/>
    <property type="project" value="GO_Central"/>
</dbReference>
<comment type="subcellular location">
    <subcellularLocation>
        <location evidence="1 8">Mitochondrion</location>
    </subcellularLocation>
</comment>
<dbReference type="InterPro" id="IPR013718">
    <property type="entry name" value="COQ9_C"/>
</dbReference>
<evidence type="ECO:0000313" key="12">
    <source>
        <dbReference type="Proteomes" id="UP000001514"/>
    </source>
</evidence>
<dbReference type="InterPro" id="IPR048674">
    <property type="entry name" value="COQ9_HTH"/>
</dbReference>
<dbReference type="Gene3D" id="1.10.357.10">
    <property type="entry name" value="Tetracycline Repressor, domain 2"/>
    <property type="match status" value="1"/>
</dbReference>
<dbReference type="Pfam" id="PF08511">
    <property type="entry name" value="COQ9"/>
    <property type="match status" value="1"/>
</dbReference>
<accession>D8QRE6</accession>
<dbReference type="STRING" id="88036.D8QRE6"/>
<keyword evidence="7 8" id="KW-0496">Mitochondrion</keyword>
<comment type="similarity">
    <text evidence="3 8">Belongs to the COQ9 family.</text>
</comment>
<dbReference type="FunFam" id="1.10.357.10:FF:000004">
    <property type="entry name" value="Ubiquinone biosynthesis protein COQ9, mitochondrial"/>
    <property type="match status" value="1"/>
</dbReference>
<name>D8QRE6_SELML</name>
<evidence type="ECO:0000256" key="8">
    <source>
        <dbReference type="RuleBase" id="RU366063"/>
    </source>
</evidence>
<feature type="domain" description="Ubiquinone biosynthesis protein COQ9 HTH" evidence="10">
    <location>
        <begin position="3"/>
        <end position="32"/>
    </location>
</feature>
<dbReference type="NCBIfam" id="TIGR02396">
    <property type="entry name" value="diverge_rpsU"/>
    <property type="match status" value="1"/>
</dbReference>
<dbReference type="Gramene" id="EFJ37236">
    <property type="protein sequence ID" value="EFJ37236"/>
    <property type="gene ID" value="SELMODRAFT_77402"/>
</dbReference>
<dbReference type="eggNOG" id="KOG2969">
    <property type="taxonomic scope" value="Eukaryota"/>
</dbReference>
<sequence>KEEDDEKRRVLNAALTYVPTLGWTEAAIAAGARDVNLSPAILGAFHRKEAALVEYFMDESLDELTDAVEEQSEELEKLVLHERLAKVMRIRLEMQAPYISKWAQALSIQANPINLPVAMKQRAVLMDEIWHSVGDRSTDWDFYSKRAILGGVYTAAEVYMLTDYSPGFRDTWTFTERRIIDVIDCRKTAKEVMQRLSESWKFRPVLLSGSGMVQAAQLAQAIGAGLGNTIASFLKQPRPGP</sequence>
<protein>
    <recommendedName>
        <fullName evidence="8">Ubiquinone biosynthesis protein</fullName>
    </recommendedName>
</protein>
<dbReference type="FunCoup" id="D8QRE6">
    <property type="interactions" value="2873"/>
</dbReference>